<gene>
    <name evidence="5" type="ORF">GNF83_21495</name>
</gene>
<feature type="domain" description="Diacylglycerol glucosyltransferase N-terminal" evidence="4">
    <location>
        <begin position="2"/>
        <end position="116"/>
    </location>
</feature>
<dbReference type="GO" id="GO:0016020">
    <property type="term" value="C:membrane"/>
    <property type="evidence" value="ECO:0007669"/>
    <property type="project" value="GOC"/>
</dbReference>
<organism evidence="5 6">
    <name type="scientific">Clostridium perfringens</name>
    <dbReference type="NCBI Taxonomy" id="1502"/>
    <lineage>
        <taxon>Bacteria</taxon>
        <taxon>Bacillati</taxon>
        <taxon>Bacillota</taxon>
        <taxon>Clostridia</taxon>
        <taxon>Eubacteriales</taxon>
        <taxon>Clostridiaceae</taxon>
        <taxon>Clostridium</taxon>
    </lineage>
</organism>
<keyword evidence="3" id="KW-0808">Transferase</keyword>
<dbReference type="GO" id="GO:0009247">
    <property type="term" value="P:glycolipid biosynthetic process"/>
    <property type="evidence" value="ECO:0007669"/>
    <property type="project" value="InterPro"/>
</dbReference>
<comment type="similarity">
    <text evidence="1">Belongs to the glycosyltransferase 28 family.</text>
</comment>
<dbReference type="PANTHER" id="PTHR43025:SF3">
    <property type="entry name" value="MONOGALACTOSYLDIACYLGLYCEROL SYNTHASE 1, CHLOROPLASTIC"/>
    <property type="match status" value="1"/>
</dbReference>
<dbReference type="InterPro" id="IPR009695">
    <property type="entry name" value="Diacylglyc_glucosyltr_N"/>
</dbReference>
<dbReference type="PANTHER" id="PTHR43025">
    <property type="entry name" value="MONOGALACTOSYLDIACYLGLYCEROL SYNTHASE"/>
    <property type="match status" value="1"/>
</dbReference>
<comment type="caution">
    <text evidence="5">The sequence shown here is derived from an EMBL/GenBank/DDBJ whole genome shotgun (WGS) entry which is preliminary data.</text>
</comment>
<dbReference type="Pfam" id="PF06925">
    <property type="entry name" value="MGDG_synth"/>
    <property type="match status" value="1"/>
</dbReference>
<dbReference type="Proteomes" id="UP001288944">
    <property type="component" value="Unassembled WGS sequence"/>
</dbReference>
<dbReference type="InterPro" id="IPR050519">
    <property type="entry name" value="Glycosyltransf_28_UgtP"/>
</dbReference>
<evidence type="ECO:0000256" key="3">
    <source>
        <dbReference type="ARBA" id="ARBA00022679"/>
    </source>
</evidence>
<dbReference type="SUPFAM" id="SSF53756">
    <property type="entry name" value="UDP-Glycosyltransferase/glycogen phosphorylase"/>
    <property type="match status" value="1"/>
</dbReference>
<feature type="non-terminal residue" evidence="5">
    <location>
        <position position="1"/>
    </location>
</feature>
<dbReference type="EMBL" id="WNUR01001489">
    <property type="protein sequence ID" value="MDZ7543691.1"/>
    <property type="molecule type" value="Genomic_DNA"/>
</dbReference>
<sequence length="138" mass="15862">GMYGTLFEWMRKDRKLAQFIKNVRLTSLRPLAKLIRETDPTIVVSTFPAASAAISKLKERRIINCPTATVITDHTDHSFWLYPYTDMYLVGSEHAKQKLEQQGIRSSKIVVTGIPVRPAFYDAYNKEELRVQHGLHTE</sequence>
<evidence type="ECO:0000256" key="1">
    <source>
        <dbReference type="ARBA" id="ARBA00006962"/>
    </source>
</evidence>
<name>A0AAW9KAC9_CLOPF</name>
<feature type="non-terminal residue" evidence="5">
    <location>
        <position position="138"/>
    </location>
</feature>
<evidence type="ECO:0000259" key="4">
    <source>
        <dbReference type="Pfam" id="PF06925"/>
    </source>
</evidence>
<protein>
    <submittedName>
        <fullName evidence="5">Galactosyldiacylglycerol synthase</fullName>
    </submittedName>
</protein>
<proteinExistence type="inferred from homology"/>
<keyword evidence="2" id="KW-0328">Glycosyltransferase</keyword>
<reference evidence="5" key="1">
    <citation type="submission" date="2019-11" db="EMBL/GenBank/DDBJ databases">
        <title>Characterization of Clostridium perfringens isolates from swine manure treated agricultural soils.</title>
        <authorList>
            <person name="Wushke S.T."/>
        </authorList>
    </citation>
    <scope>NUCLEOTIDE SEQUENCE</scope>
    <source>
        <strain evidence="5">X62</strain>
    </source>
</reference>
<evidence type="ECO:0000313" key="6">
    <source>
        <dbReference type="Proteomes" id="UP001288944"/>
    </source>
</evidence>
<dbReference type="AlphaFoldDB" id="A0AAW9KAC9"/>
<evidence type="ECO:0000313" key="5">
    <source>
        <dbReference type="EMBL" id="MDZ7543691.1"/>
    </source>
</evidence>
<dbReference type="GO" id="GO:0016758">
    <property type="term" value="F:hexosyltransferase activity"/>
    <property type="evidence" value="ECO:0007669"/>
    <property type="project" value="InterPro"/>
</dbReference>
<accession>A0AAW9KAC9</accession>
<evidence type="ECO:0000256" key="2">
    <source>
        <dbReference type="ARBA" id="ARBA00022676"/>
    </source>
</evidence>